<dbReference type="PANTHER" id="PTHR42852:SF18">
    <property type="entry name" value="CHROMOSOME UNDETERMINED SCAFFOLD_47, WHOLE GENOME SHOTGUN SEQUENCE"/>
    <property type="match status" value="1"/>
</dbReference>
<evidence type="ECO:0000259" key="3">
    <source>
        <dbReference type="PROSITE" id="PS51352"/>
    </source>
</evidence>
<dbReference type="EMBL" id="SPDV01000035">
    <property type="protein sequence ID" value="TFI57254.1"/>
    <property type="molecule type" value="Genomic_DNA"/>
</dbReference>
<feature type="region of interest" description="Disordered" evidence="1">
    <location>
        <begin position="23"/>
        <end position="60"/>
    </location>
</feature>
<dbReference type="PROSITE" id="PS51352">
    <property type="entry name" value="THIOREDOXIN_2"/>
    <property type="match status" value="1"/>
</dbReference>
<name>A0A4Y8ZMS1_9SPHN</name>
<comment type="caution">
    <text evidence="4">The sequence shown here is derived from an EMBL/GenBank/DDBJ whole genome shotgun (WGS) entry which is preliminary data.</text>
</comment>
<dbReference type="GO" id="GO:0016491">
    <property type="term" value="F:oxidoreductase activity"/>
    <property type="evidence" value="ECO:0007669"/>
    <property type="project" value="InterPro"/>
</dbReference>
<keyword evidence="2" id="KW-0732">Signal</keyword>
<evidence type="ECO:0000313" key="5">
    <source>
        <dbReference type="Proteomes" id="UP000298213"/>
    </source>
</evidence>
<dbReference type="InterPro" id="IPR036249">
    <property type="entry name" value="Thioredoxin-like_sf"/>
</dbReference>
<dbReference type="Proteomes" id="UP000298213">
    <property type="component" value="Unassembled WGS sequence"/>
</dbReference>
<dbReference type="InterPro" id="IPR013766">
    <property type="entry name" value="Thioredoxin_domain"/>
</dbReference>
<keyword evidence="5" id="KW-1185">Reference proteome</keyword>
<protein>
    <submittedName>
        <fullName evidence="4">TlpA family protein disulfide reductase</fullName>
    </submittedName>
</protein>
<dbReference type="PROSITE" id="PS51257">
    <property type="entry name" value="PROKAR_LIPOPROTEIN"/>
    <property type="match status" value="1"/>
</dbReference>
<dbReference type="OrthoDB" id="9799347at2"/>
<dbReference type="Pfam" id="PF08534">
    <property type="entry name" value="Redoxin"/>
    <property type="match status" value="1"/>
</dbReference>
<reference evidence="4 5" key="1">
    <citation type="submission" date="2019-03" db="EMBL/GenBank/DDBJ databases">
        <title>Genome sequence of Sphingomonas sp. 17J27-24.</title>
        <authorList>
            <person name="Kim M."/>
            <person name="Maeng S."/>
            <person name="Sathiyaraj S."/>
        </authorList>
    </citation>
    <scope>NUCLEOTIDE SEQUENCE [LARGE SCALE GENOMIC DNA]</scope>
    <source>
        <strain evidence="4 5">17J27-24</strain>
    </source>
</reference>
<sequence length="193" mass="20528">MAMRRFHLLLLLALASCGSQDGNAPRQAEKVAGQAPSTPRVGVDRSHAGTAAPDAGFQDPDGAPASLADFRGKPLLLNLWATWCAPCIKELPTLDALAAREAEKLQVVTLSQDTDGRDKVETFLAGRKLPNLEAWLDPEMKMMTALGVATLPTTILYDADGKEVWRFTGDEDWTGVEAAKLIGEASGGGGEAR</sequence>
<feature type="domain" description="Thioredoxin" evidence="3">
    <location>
        <begin position="46"/>
        <end position="187"/>
    </location>
</feature>
<accession>A0A4Y8ZMS1</accession>
<gene>
    <name evidence="4" type="ORF">E2493_16260</name>
</gene>
<dbReference type="Gene3D" id="3.40.30.10">
    <property type="entry name" value="Glutaredoxin"/>
    <property type="match status" value="1"/>
</dbReference>
<dbReference type="AlphaFoldDB" id="A0A4Y8ZMS1"/>
<dbReference type="CDD" id="cd02966">
    <property type="entry name" value="TlpA_like_family"/>
    <property type="match status" value="1"/>
</dbReference>
<feature type="signal peptide" evidence="2">
    <location>
        <begin position="1"/>
        <end position="21"/>
    </location>
</feature>
<feature type="chain" id="PRO_5021239107" evidence="2">
    <location>
        <begin position="22"/>
        <end position="193"/>
    </location>
</feature>
<dbReference type="PANTHER" id="PTHR42852">
    <property type="entry name" value="THIOL:DISULFIDE INTERCHANGE PROTEIN DSBE"/>
    <property type="match status" value="1"/>
</dbReference>
<organism evidence="4 5">
    <name type="scientific">Sphingomonas parva</name>
    <dbReference type="NCBI Taxonomy" id="2555898"/>
    <lineage>
        <taxon>Bacteria</taxon>
        <taxon>Pseudomonadati</taxon>
        <taxon>Pseudomonadota</taxon>
        <taxon>Alphaproteobacteria</taxon>
        <taxon>Sphingomonadales</taxon>
        <taxon>Sphingomonadaceae</taxon>
        <taxon>Sphingomonas</taxon>
    </lineage>
</organism>
<evidence type="ECO:0000256" key="2">
    <source>
        <dbReference type="SAM" id="SignalP"/>
    </source>
</evidence>
<evidence type="ECO:0000256" key="1">
    <source>
        <dbReference type="SAM" id="MobiDB-lite"/>
    </source>
</evidence>
<dbReference type="SUPFAM" id="SSF52833">
    <property type="entry name" value="Thioredoxin-like"/>
    <property type="match status" value="1"/>
</dbReference>
<evidence type="ECO:0000313" key="4">
    <source>
        <dbReference type="EMBL" id="TFI57254.1"/>
    </source>
</evidence>
<proteinExistence type="predicted"/>
<dbReference type="InterPro" id="IPR013740">
    <property type="entry name" value="Redoxin"/>
</dbReference>
<dbReference type="InterPro" id="IPR050553">
    <property type="entry name" value="Thioredoxin_ResA/DsbE_sf"/>
</dbReference>